<feature type="compositionally biased region" description="Basic and acidic residues" evidence="1">
    <location>
        <begin position="24"/>
        <end position="44"/>
    </location>
</feature>
<feature type="region of interest" description="Disordered" evidence="1">
    <location>
        <begin position="22"/>
        <end position="79"/>
    </location>
</feature>
<dbReference type="EMBL" id="JAHPMX010000013">
    <property type="protein sequence ID" value="MBU9359010.1"/>
    <property type="molecule type" value="Genomic_DNA"/>
</dbReference>
<comment type="caution">
    <text evidence="2">The sequence shown here is derived from an EMBL/GenBank/DDBJ whole genome shotgun (WGS) entry which is preliminary data.</text>
</comment>
<name>A0AAP2MQ11_9BURK</name>
<dbReference type="Proteomes" id="UP001196915">
    <property type="component" value="Unassembled WGS sequence"/>
</dbReference>
<dbReference type="RefSeq" id="WP_139094081.1">
    <property type="nucleotide sequence ID" value="NZ_CADETI010000012.1"/>
</dbReference>
<organism evidence="2 3">
    <name type="scientific">Burkholderia multivorans</name>
    <dbReference type="NCBI Taxonomy" id="87883"/>
    <lineage>
        <taxon>Bacteria</taxon>
        <taxon>Pseudomonadati</taxon>
        <taxon>Pseudomonadota</taxon>
        <taxon>Betaproteobacteria</taxon>
        <taxon>Burkholderiales</taxon>
        <taxon>Burkholderiaceae</taxon>
        <taxon>Burkholderia</taxon>
        <taxon>Burkholderia cepacia complex</taxon>
    </lineage>
</organism>
<feature type="compositionally biased region" description="Basic and acidic residues" evidence="1">
    <location>
        <begin position="53"/>
        <end position="68"/>
    </location>
</feature>
<evidence type="ECO:0000313" key="3">
    <source>
        <dbReference type="Proteomes" id="UP001196915"/>
    </source>
</evidence>
<accession>A0AAP2MQ11</accession>
<reference evidence="2" key="1">
    <citation type="submission" date="2021-06" db="EMBL/GenBank/DDBJ databases">
        <title>A collection of bacterial strains from the Burkholderia cepacia Research Laboratory and Repository.</title>
        <authorList>
            <person name="Lipuma J."/>
            <person name="Spilker T."/>
        </authorList>
    </citation>
    <scope>NUCLEOTIDE SEQUENCE</scope>
    <source>
        <strain evidence="2">AU37435</strain>
    </source>
</reference>
<gene>
    <name evidence="2" type="ORF">KTE52_21975</name>
</gene>
<proteinExistence type="predicted"/>
<dbReference type="AlphaFoldDB" id="A0AAP2MQ11"/>
<protein>
    <submittedName>
        <fullName evidence="2">Uncharacterized protein</fullName>
    </submittedName>
</protein>
<evidence type="ECO:0000256" key="1">
    <source>
        <dbReference type="SAM" id="MobiDB-lite"/>
    </source>
</evidence>
<evidence type="ECO:0000313" key="2">
    <source>
        <dbReference type="EMBL" id="MBU9359010.1"/>
    </source>
</evidence>
<sequence length="171" mass="19056">MLKTDEETIAELLLMVWQNAGPHRAGDHADTRSRPARPQRDSPCARRTAAPYGRDESAARAKRHTTESRRKKRESGLRTQETVRAAIDTVGLSNQHGVEAAIRITGIPRFAGPDAADIRRTTNAGLILNVHLYALATFLYRLLSRITNNALLRSDLLRRTSFLIVPASCLY</sequence>